<dbReference type="InterPro" id="IPR036388">
    <property type="entry name" value="WH-like_DNA-bd_sf"/>
</dbReference>
<evidence type="ECO:0008006" key="10">
    <source>
        <dbReference type="Google" id="ProtNLM"/>
    </source>
</evidence>
<dbReference type="Proteomes" id="UP001159364">
    <property type="component" value="Linkage Group LG12"/>
</dbReference>
<evidence type="ECO:0000256" key="1">
    <source>
        <dbReference type="ARBA" id="ARBA00022737"/>
    </source>
</evidence>
<evidence type="ECO:0000259" key="5">
    <source>
        <dbReference type="Pfam" id="PF18052"/>
    </source>
</evidence>
<dbReference type="InterPro" id="IPR041118">
    <property type="entry name" value="Rx_N"/>
</dbReference>
<dbReference type="Gene3D" id="1.10.10.10">
    <property type="entry name" value="Winged helix-like DNA-binding domain superfamily/Winged helix DNA-binding domain"/>
    <property type="match status" value="1"/>
</dbReference>
<dbReference type="Gene3D" id="1.10.8.430">
    <property type="entry name" value="Helical domain of apoptotic protease-activating factors"/>
    <property type="match status" value="1"/>
</dbReference>
<dbReference type="Gene3D" id="3.40.50.300">
    <property type="entry name" value="P-loop containing nucleotide triphosphate hydrolases"/>
    <property type="match status" value="1"/>
</dbReference>
<dbReference type="InterPro" id="IPR032675">
    <property type="entry name" value="LRR_dom_sf"/>
</dbReference>
<dbReference type="Pfam" id="PF23559">
    <property type="entry name" value="WHD_DRP"/>
    <property type="match status" value="1"/>
</dbReference>
<dbReference type="GO" id="GO:0098542">
    <property type="term" value="P:defense response to other organism"/>
    <property type="evidence" value="ECO:0007669"/>
    <property type="project" value="TreeGrafter"/>
</dbReference>
<keyword evidence="1" id="KW-0677">Repeat</keyword>
<comment type="caution">
    <text evidence="8">The sequence shown here is derived from an EMBL/GenBank/DDBJ whole genome shotgun (WGS) entry which is preliminary data.</text>
</comment>
<dbReference type="Pfam" id="PF18052">
    <property type="entry name" value="Rx_N"/>
    <property type="match status" value="1"/>
</dbReference>
<dbReference type="InterPro" id="IPR042197">
    <property type="entry name" value="Apaf_helical"/>
</dbReference>
<name>A0AAV8S7V5_9ROSI</name>
<evidence type="ECO:0000256" key="3">
    <source>
        <dbReference type="ARBA" id="ARBA00022821"/>
    </source>
</evidence>
<evidence type="ECO:0000313" key="9">
    <source>
        <dbReference type="Proteomes" id="UP001159364"/>
    </source>
</evidence>
<gene>
    <name evidence="8" type="ORF">K2173_000610</name>
</gene>
<dbReference type="AlphaFoldDB" id="A0AAV8S7V5"/>
<evidence type="ECO:0000313" key="8">
    <source>
        <dbReference type="EMBL" id="KAJ8748202.1"/>
    </source>
</evidence>
<dbReference type="PANTHER" id="PTHR23155:SF1232">
    <property type="entry name" value="OS09G0270700 PROTEIN"/>
    <property type="match status" value="1"/>
</dbReference>
<dbReference type="CDD" id="cd14798">
    <property type="entry name" value="RX-CC_like"/>
    <property type="match status" value="1"/>
</dbReference>
<sequence>MADGAVNFLLDKLTTILLQKASLLGDVCDEIEKIKLELESMRSFIRDAERRKVESKSAATWMKQVRDVAYEVEDIVDEFMHHRDREMRKSDFKGIVQDVVNFPKRMCKRHYFSSKLQHIKSKVQEVSERSQRYGFVQLDEANTTNVASDIWQQYGDSSIFVDEDEIVGMEANTEQLLGWLMEEEPRRTIISIVGMGGLGKTTLVTRVYNNQIIKRWFDCWAWMSVSQTFGVDELLRSMIKELFATTQLPAPDKLGSLNYRELLCLFNDYLHQKRYVIVLDDVWSIDLWSRIRAAFPNNKHRSRIILTTRNENVAASVGIGSIIHRLEHLQEKEAWSLFCKKAFWNDPDHRCPKEIQSLAEAIMKKCQGLPLAIVAVGGLMCSKSKTVGEWRKVYESINWQLSNNQMLESLKGVLLSSFNDLPFYLKQCFLYCCVFRDGYPIKTKNLIRLWIAEGFISGRKGMTMEEIAEEYLMELILRSMIQVTETNDAGRAKTCRLHDVMRELAMTMSEKENFCTSYEDHQSRMEGKVHQLSIYNTVENIRISTNTSHHLRSFFVFPTDACSSFSLTCILSKFRLLRILNVEGVPVEAIPSALVKLFNLRYLNLRNTKIRELPKSMGRLKYLQTLDVRNTFVQRLPSGISKLSKLRHLCMYQKIDQTSETSSLRSMQVPAGIWNIKSLQTLAYIEADKELIQHLGNLSDLKKLEITKVRAEDGQALCSSIKRMTGLISLGVMASSTDEELQLEALHLPPLFLQKLTLFGKLNRLPGWVGSLASLSHLSLGHSCLKEDLLPSLHLLSSLMSLQLKNAYDGTFMHFKAGWFPKLIKLSFQDLARLDIVKLEEGSLPSIRELYLIRCQKMNKLPSGIQRLTGLQKLHLEEMPEELMQGFQDLVGEDQENVQHIATIKLIYISEGKRIVEEL</sequence>
<dbReference type="PRINTS" id="PR00364">
    <property type="entry name" value="DISEASERSIST"/>
</dbReference>
<feature type="domain" description="Disease resistance R13L4/SHOC-2-like LRR" evidence="7">
    <location>
        <begin position="550"/>
        <end position="876"/>
    </location>
</feature>
<evidence type="ECO:0000256" key="2">
    <source>
        <dbReference type="ARBA" id="ARBA00022741"/>
    </source>
</evidence>
<dbReference type="GO" id="GO:0043531">
    <property type="term" value="F:ADP binding"/>
    <property type="evidence" value="ECO:0007669"/>
    <property type="project" value="InterPro"/>
</dbReference>
<keyword evidence="2" id="KW-0547">Nucleotide-binding</keyword>
<dbReference type="FunFam" id="1.10.10.10:FF:000322">
    <property type="entry name" value="Probable disease resistance protein At1g63360"/>
    <property type="match status" value="1"/>
</dbReference>
<keyword evidence="3" id="KW-0611">Plant defense</keyword>
<feature type="domain" description="NB-ARC" evidence="4">
    <location>
        <begin position="170"/>
        <end position="345"/>
    </location>
</feature>
<dbReference type="InterPro" id="IPR027417">
    <property type="entry name" value="P-loop_NTPase"/>
</dbReference>
<dbReference type="SUPFAM" id="SSF52058">
    <property type="entry name" value="L domain-like"/>
    <property type="match status" value="1"/>
</dbReference>
<evidence type="ECO:0000259" key="7">
    <source>
        <dbReference type="Pfam" id="PF23598"/>
    </source>
</evidence>
<dbReference type="EMBL" id="JAIWQS010000012">
    <property type="protein sequence ID" value="KAJ8748202.1"/>
    <property type="molecule type" value="Genomic_DNA"/>
</dbReference>
<dbReference type="Gene3D" id="3.80.10.10">
    <property type="entry name" value="Ribonuclease Inhibitor"/>
    <property type="match status" value="1"/>
</dbReference>
<reference evidence="8 9" key="1">
    <citation type="submission" date="2021-09" db="EMBL/GenBank/DDBJ databases">
        <title>Genomic insights and catalytic innovation underlie evolution of tropane alkaloids biosynthesis.</title>
        <authorList>
            <person name="Wang Y.-J."/>
            <person name="Tian T."/>
            <person name="Huang J.-P."/>
            <person name="Huang S.-X."/>
        </authorList>
    </citation>
    <scope>NUCLEOTIDE SEQUENCE [LARGE SCALE GENOMIC DNA]</scope>
    <source>
        <strain evidence="8">KIB-2018</strain>
        <tissue evidence="8">Leaf</tissue>
    </source>
</reference>
<organism evidence="8 9">
    <name type="scientific">Erythroxylum novogranatense</name>
    <dbReference type="NCBI Taxonomy" id="1862640"/>
    <lineage>
        <taxon>Eukaryota</taxon>
        <taxon>Viridiplantae</taxon>
        <taxon>Streptophyta</taxon>
        <taxon>Embryophyta</taxon>
        <taxon>Tracheophyta</taxon>
        <taxon>Spermatophyta</taxon>
        <taxon>Magnoliopsida</taxon>
        <taxon>eudicotyledons</taxon>
        <taxon>Gunneridae</taxon>
        <taxon>Pentapetalae</taxon>
        <taxon>rosids</taxon>
        <taxon>fabids</taxon>
        <taxon>Malpighiales</taxon>
        <taxon>Erythroxylaceae</taxon>
        <taxon>Erythroxylum</taxon>
    </lineage>
</organism>
<dbReference type="FunFam" id="1.10.8.430:FF:000003">
    <property type="entry name" value="Probable disease resistance protein At5g66910"/>
    <property type="match status" value="1"/>
</dbReference>
<feature type="domain" description="Disease resistance N-terminal" evidence="5">
    <location>
        <begin position="5"/>
        <end position="92"/>
    </location>
</feature>
<dbReference type="InterPro" id="IPR044974">
    <property type="entry name" value="Disease_R_plants"/>
</dbReference>
<feature type="domain" description="Disease resistance protein winged helix" evidence="6">
    <location>
        <begin position="434"/>
        <end position="505"/>
    </location>
</feature>
<protein>
    <recommendedName>
        <fullName evidence="10">Disease resistance protein RPM1-like</fullName>
    </recommendedName>
</protein>
<dbReference type="PANTHER" id="PTHR23155">
    <property type="entry name" value="DISEASE RESISTANCE PROTEIN RP"/>
    <property type="match status" value="1"/>
</dbReference>
<dbReference type="Pfam" id="PF23598">
    <property type="entry name" value="LRR_14"/>
    <property type="match status" value="1"/>
</dbReference>
<proteinExistence type="predicted"/>
<accession>A0AAV8S7V5</accession>
<evidence type="ECO:0000259" key="6">
    <source>
        <dbReference type="Pfam" id="PF23559"/>
    </source>
</evidence>
<dbReference type="Pfam" id="PF00931">
    <property type="entry name" value="NB-ARC"/>
    <property type="match status" value="1"/>
</dbReference>
<dbReference type="FunFam" id="3.40.50.300:FF:001091">
    <property type="entry name" value="Probable disease resistance protein At1g61300"/>
    <property type="match status" value="1"/>
</dbReference>
<dbReference type="InterPro" id="IPR055414">
    <property type="entry name" value="LRR_R13L4/SHOC2-like"/>
</dbReference>
<keyword evidence="9" id="KW-1185">Reference proteome</keyword>
<dbReference type="InterPro" id="IPR038005">
    <property type="entry name" value="RX-like_CC"/>
</dbReference>
<dbReference type="InterPro" id="IPR058922">
    <property type="entry name" value="WHD_DRP"/>
</dbReference>
<evidence type="ECO:0000259" key="4">
    <source>
        <dbReference type="Pfam" id="PF00931"/>
    </source>
</evidence>
<dbReference type="Gene3D" id="1.20.5.4130">
    <property type="match status" value="1"/>
</dbReference>
<dbReference type="InterPro" id="IPR002182">
    <property type="entry name" value="NB-ARC"/>
</dbReference>
<dbReference type="SUPFAM" id="SSF52540">
    <property type="entry name" value="P-loop containing nucleoside triphosphate hydrolases"/>
    <property type="match status" value="1"/>
</dbReference>